<evidence type="ECO:0000256" key="3">
    <source>
        <dbReference type="ARBA" id="ARBA00023163"/>
    </source>
</evidence>
<protein>
    <submittedName>
        <fullName evidence="5">MarR family transcriptional regulator</fullName>
    </submittedName>
</protein>
<feature type="domain" description="HTH marR-type" evidence="4">
    <location>
        <begin position="1"/>
        <end position="126"/>
    </location>
</feature>
<proteinExistence type="predicted"/>
<dbReference type="AlphaFoldDB" id="A0A506UAC3"/>
<dbReference type="PROSITE" id="PS50995">
    <property type="entry name" value="HTH_MARR_2"/>
    <property type="match status" value="1"/>
</dbReference>
<gene>
    <name evidence="5" type="ORF">FJU11_05600</name>
</gene>
<dbReference type="Gene3D" id="1.10.10.10">
    <property type="entry name" value="Winged helix-like DNA-binding domain superfamily/Winged helix DNA-binding domain"/>
    <property type="match status" value="1"/>
</dbReference>
<keyword evidence="1" id="KW-0805">Transcription regulation</keyword>
<keyword evidence="3" id="KW-0804">Transcription</keyword>
<dbReference type="PANTHER" id="PTHR42756:SF1">
    <property type="entry name" value="TRANSCRIPTIONAL REPRESSOR OF EMRAB OPERON"/>
    <property type="match status" value="1"/>
</dbReference>
<keyword evidence="6" id="KW-1185">Reference proteome</keyword>
<organism evidence="5 6">
    <name type="scientific">Pararhizobium mangrovi</name>
    <dbReference type="NCBI Taxonomy" id="2590452"/>
    <lineage>
        <taxon>Bacteria</taxon>
        <taxon>Pseudomonadati</taxon>
        <taxon>Pseudomonadota</taxon>
        <taxon>Alphaproteobacteria</taxon>
        <taxon>Hyphomicrobiales</taxon>
        <taxon>Rhizobiaceae</taxon>
        <taxon>Rhizobium/Agrobacterium group</taxon>
        <taxon>Pararhizobium</taxon>
    </lineage>
</organism>
<accession>A0A506UAC3</accession>
<dbReference type="GO" id="GO:0003677">
    <property type="term" value="F:DNA binding"/>
    <property type="evidence" value="ECO:0007669"/>
    <property type="project" value="UniProtKB-KW"/>
</dbReference>
<evidence type="ECO:0000313" key="6">
    <source>
        <dbReference type="Proteomes" id="UP000320314"/>
    </source>
</evidence>
<dbReference type="Proteomes" id="UP000320314">
    <property type="component" value="Unassembled WGS sequence"/>
</dbReference>
<dbReference type="InterPro" id="IPR036388">
    <property type="entry name" value="WH-like_DNA-bd_sf"/>
</dbReference>
<dbReference type="EMBL" id="VHLH01000007">
    <property type="protein sequence ID" value="TPW30306.1"/>
    <property type="molecule type" value="Genomic_DNA"/>
</dbReference>
<evidence type="ECO:0000259" key="4">
    <source>
        <dbReference type="PROSITE" id="PS50995"/>
    </source>
</evidence>
<comment type="caution">
    <text evidence="5">The sequence shown here is derived from an EMBL/GenBank/DDBJ whole genome shotgun (WGS) entry which is preliminary data.</text>
</comment>
<dbReference type="InterPro" id="IPR036390">
    <property type="entry name" value="WH_DNA-bd_sf"/>
</dbReference>
<dbReference type="SUPFAM" id="SSF46785">
    <property type="entry name" value="Winged helix' DNA-binding domain"/>
    <property type="match status" value="1"/>
</dbReference>
<evidence type="ECO:0000256" key="2">
    <source>
        <dbReference type="ARBA" id="ARBA00023125"/>
    </source>
</evidence>
<dbReference type="PRINTS" id="PR00598">
    <property type="entry name" value="HTHMARR"/>
</dbReference>
<dbReference type="GO" id="GO:0003700">
    <property type="term" value="F:DNA-binding transcription factor activity"/>
    <property type="evidence" value="ECO:0007669"/>
    <property type="project" value="InterPro"/>
</dbReference>
<sequence length="133" mass="15196">MNRIMGRYNATIGEGLRERGVTTAQLRALAVLAVADGLTLNELAVYSVLEQSTMSRTIDAMEAQGLVRRMQHKTDSRVRQVFLLPEGRELFEAVWPEMWRAFSTMFTGVSDTEYATFVSVLNRMLHNIRKHDF</sequence>
<dbReference type="Pfam" id="PF12802">
    <property type="entry name" value="MarR_2"/>
    <property type="match status" value="1"/>
</dbReference>
<evidence type="ECO:0000313" key="5">
    <source>
        <dbReference type="EMBL" id="TPW30306.1"/>
    </source>
</evidence>
<dbReference type="OrthoDB" id="7559832at2"/>
<keyword evidence="2" id="KW-0238">DNA-binding</keyword>
<dbReference type="PANTHER" id="PTHR42756">
    <property type="entry name" value="TRANSCRIPTIONAL REGULATOR, MARR"/>
    <property type="match status" value="1"/>
</dbReference>
<name>A0A506UAC3_9HYPH</name>
<reference evidence="5 6" key="1">
    <citation type="submission" date="2019-06" db="EMBL/GenBank/DDBJ databases">
        <authorList>
            <person name="Li M."/>
        </authorList>
    </citation>
    <scope>NUCLEOTIDE SEQUENCE [LARGE SCALE GENOMIC DNA]</scope>
    <source>
        <strain evidence="5 6">BGMRC6574</strain>
    </source>
</reference>
<dbReference type="SMART" id="SM00347">
    <property type="entry name" value="HTH_MARR"/>
    <property type="match status" value="1"/>
</dbReference>
<evidence type="ECO:0000256" key="1">
    <source>
        <dbReference type="ARBA" id="ARBA00023015"/>
    </source>
</evidence>
<dbReference type="InterPro" id="IPR000835">
    <property type="entry name" value="HTH_MarR-typ"/>
</dbReference>